<keyword evidence="5 6" id="KW-0233">DNA recombination</keyword>
<comment type="function">
    <text evidence="1 6">Required for the transposition of the insertion element.</text>
</comment>
<proteinExistence type="inferred from homology"/>
<protein>
    <recommendedName>
        <fullName evidence="6">Mutator family transposase</fullName>
    </recommendedName>
</protein>
<dbReference type="GO" id="GO:0004803">
    <property type="term" value="F:transposase activity"/>
    <property type="evidence" value="ECO:0007669"/>
    <property type="project" value="UniProtKB-UniRule"/>
</dbReference>
<evidence type="ECO:0000256" key="2">
    <source>
        <dbReference type="ARBA" id="ARBA00010961"/>
    </source>
</evidence>
<dbReference type="AlphaFoldDB" id="A0A1H0AAX0"/>
<evidence type="ECO:0000256" key="6">
    <source>
        <dbReference type="RuleBase" id="RU365089"/>
    </source>
</evidence>
<dbReference type="PANTHER" id="PTHR33217:SF7">
    <property type="entry name" value="TRANSPOSASE FOR INSERTION SEQUENCE ELEMENT IS1081"/>
    <property type="match status" value="1"/>
</dbReference>
<comment type="similarity">
    <text evidence="2 6">Belongs to the transposase mutator family.</text>
</comment>
<gene>
    <name evidence="7" type="ORF">SAMN05660299_02491</name>
</gene>
<evidence type="ECO:0000313" key="7">
    <source>
        <dbReference type="EMBL" id="SDN30792.1"/>
    </source>
</evidence>
<dbReference type="InterPro" id="IPR001207">
    <property type="entry name" value="Transposase_mutator"/>
</dbReference>
<dbReference type="EMBL" id="FNHQ01000037">
    <property type="protein sequence ID" value="SDN30792.1"/>
    <property type="molecule type" value="Genomic_DNA"/>
</dbReference>
<reference evidence="7 8" key="1">
    <citation type="submission" date="2016-10" db="EMBL/GenBank/DDBJ databases">
        <authorList>
            <person name="de Groot N.N."/>
        </authorList>
    </citation>
    <scope>NUCLEOTIDE SEQUENCE [LARGE SCALE GENOMIC DNA]</scope>
    <source>
        <strain evidence="7 8">DSM 16981</strain>
    </source>
</reference>
<evidence type="ECO:0000256" key="1">
    <source>
        <dbReference type="ARBA" id="ARBA00002190"/>
    </source>
</evidence>
<name>A0A1H0AAX0_9FIRM</name>
<dbReference type="Proteomes" id="UP000199309">
    <property type="component" value="Unassembled WGS sequence"/>
</dbReference>
<organism evidence="7 8">
    <name type="scientific">Megasphaera paucivorans</name>
    <dbReference type="NCBI Taxonomy" id="349095"/>
    <lineage>
        <taxon>Bacteria</taxon>
        <taxon>Bacillati</taxon>
        <taxon>Bacillota</taxon>
        <taxon>Negativicutes</taxon>
        <taxon>Veillonellales</taxon>
        <taxon>Veillonellaceae</taxon>
        <taxon>Megasphaera</taxon>
    </lineage>
</organism>
<dbReference type="PANTHER" id="PTHR33217">
    <property type="entry name" value="TRANSPOSASE FOR INSERTION SEQUENCE ELEMENT IS1081"/>
    <property type="match status" value="1"/>
</dbReference>
<dbReference type="Pfam" id="PF00872">
    <property type="entry name" value="Transposase_mut"/>
    <property type="match status" value="1"/>
</dbReference>
<dbReference type="OrthoDB" id="1625550at2"/>
<sequence length="395" mass="45753">MAYLNSTVSFEKMLLKFISEEDPMQSMLKWLCERLMEAEVNSKLCAEKSERNKERQGYRSGYRVRRFDTRMGTIYLMVPKIRNGGYIPFFVESKKRSEAALMNVIQEAYVNGVSTRKIDKLAKSLGIESISRGQVSVITKELNKQVDAFRNRPLDSIYPVLWVDALYERIRDTQQVKNMAVIVVTGITTEGKRDILAVEPMCEESATTYTRVFDRLKERGVEQVCLVVSDAQKGLVKAAREAFIGCSWQRCKVHFMRNILAYVSDKNKKAFAEKLKQIWLQPDYESAQKYANELMNDYEAQYPRAILTLEDGLEDSLQFFSFQEIDARKISSTNLLERLNKEIRRRTKVVGIFPSMDSYVRLVTSYLMEYSEDWSSGRSYMNPKIITEILLSKIA</sequence>
<evidence type="ECO:0000256" key="3">
    <source>
        <dbReference type="ARBA" id="ARBA00022578"/>
    </source>
</evidence>
<evidence type="ECO:0000313" key="8">
    <source>
        <dbReference type="Proteomes" id="UP000199309"/>
    </source>
</evidence>
<accession>A0A1H0AAX0</accession>
<dbReference type="NCBIfam" id="NF033543">
    <property type="entry name" value="transpos_IS256"/>
    <property type="match status" value="1"/>
</dbReference>
<keyword evidence="4 6" id="KW-0238">DNA-binding</keyword>
<keyword evidence="6" id="KW-0814">Transposable element</keyword>
<evidence type="ECO:0000256" key="4">
    <source>
        <dbReference type="ARBA" id="ARBA00023125"/>
    </source>
</evidence>
<keyword evidence="3 6" id="KW-0815">Transposition</keyword>
<evidence type="ECO:0000256" key="5">
    <source>
        <dbReference type="ARBA" id="ARBA00023172"/>
    </source>
</evidence>
<dbReference type="GO" id="GO:0006313">
    <property type="term" value="P:DNA transposition"/>
    <property type="evidence" value="ECO:0007669"/>
    <property type="project" value="UniProtKB-UniRule"/>
</dbReference>
<dbReference type="RefSeq" id="WP_091652524.1">
    <property type="nucleotide sequence ID" value="NZ_FNHQ01000037.1"/>
</dbReference>
<dbReference type="GO" id="GO:0003677">
    <property type="term" value="F:DNA binding"/>
    <property type="evidence" value="ECO:0007669"/>
    <property type="project" value="UniProtKB-UniRule"/>
</dbReference>
<keyword evidence="8" id="KW-1185">Reference proteome</keyword>